<dbReference type="RefSeq" id="WP_090587871.1">
    <property type="nucleotide sequence ID" value="NZ_FNDT01000019.1"/>
</dbReference>
<dbReference type="Proteomes" id="UP000199258">
    <property type="component" value="Unassembled WGS sequence"/>
</dbReference>
<gene>
    <name evidence="1" type="ORF">SAMN04488693_1199</name>
</gene>
<dbReference type="EMBL" id="FNDT01000019">
    <property type="protein sequence ID" value="SDI69802.1"/>
    <property type="molecule type" value="Genomic_DNA"/>
</dbReference>
<organism evidence="1 2">
    <name type="scientific">Arthrobacter subterraneus</name>
    <dbReference type="NCBI Taxonomy" id="335973"/>
    <lineage>
        <taxon>Bacteria</taxon>
        <taxon>Bacillati</taxon>
        <taxon>Actinomycetota</taxon>
        <taxon>Actinomycetes</taxon>
        <taxon>Micrococcales</taxon>
        <taxon>Micrococcaceae</taxon>
        <taxon>Arthrobacter</taxon>
    </lineage>
</organism>
<accession>A0A1G8MPI7</accession>
<dbReference type="STRING" id="335973.SAMN04488693_1199"/>
<sequence>MNKYGKFAQETWKMTAPSQYALIPDPEEFFRSLGEEAMQRVGELQYELAGPDPKGESYLEKVGRLNASRMQAEEIVRAEMLTPDVMETEGDETDEETGMSATHEYLQTVEQLRRELAEGTAIEEAEYQKKVDNS</sequence>
<name>A0A1G8MPI7_9MICC</name>
<evidence type="ECO:0000313" key="2">
    <source>
        <dbReference type="Proteomes" id="UP000199258"/>
    </source>
</evidence>
<protein>
    <submittedName>
        <fullName evidence="1">Uncharacterized protein</fullName>
    </submittedName>
</protein>
<evidence type="ECO:0000313" key="1">
    <source>
        <dbReference type="EMBL" id="SDI69802.1"/>
    </source>
</evidence>
<dbReference type="OrthoDB" id="4244301at2"/>
<keyword evidence="2" id="KW-1185">Reference proteome</keyword>
<dbReference type="AlphaFoldDB" id="A0A1G8MPI7"/>
<reference evidence="1 2" key="1">
    <citation type="submission" date="2016-10" db="EMBL/GenBank/DDBJ databases">
        <authorList>
            <person name="de Groot N.N."/>
        </authorList>
    </citation>
    <scope>NUCLEOTIDE SEQUENCE [LARGE SCALE GENOMIC DNA]</scope>
    <source>
        <strain evidence="1 2">NP_1H</strain>
    </source>
</reference>
<proteinExistence type="predicted"/>